<proteinExistence type="predicted"/>
<organism evidence="5 6">
    <name type="scientific">Ottowia beijingensis</name>
    <dbReference type="NCBI Taxonomy" id="1207057"/>
    <lineage>
        <taxon>Bacteria</taxon>
        <taxon>Pseudomonadati</taxon>
        <taxon>Pseudomonadota</taxon>
        <taxon>Betaproteobacteria</taxon>
        <taxon>Burkholderiales</taxon>
        <taxon>Comamonadaceae</taxon>
        <taxon>Ottowia</taxon>
    </lineage>
</organism>
<evidence type="ECO:0000256" key="3">
    <source>
        <dbReference type="ARBA" id="ARBA00023163"/>
    </source>
</evidence>
<protein>
    <submittedName>
        <fullName evidence="5">MarR family transcriptional regulator</fullName>
    </submittedName>
</protein>
<dbReference type="InterPro" id="IPR036390">
    <property type="entry name" value="WH_DNA-bd_sf"/>
</dbReference>
<keyword evidence="2" id="KW-0238">DNA-binding</keyword>
<keyword evidence="1" id="KW-0805">Transcription regulation</keyword>
<keyword evidence="3" id="KW-0804">Transcription</keyword>
<keyword evidence="6" id="KW-1185">Reference proteome</keyword>
<dbReference type="PROSITE" id="PS01117">
    <property type="entry name" value="HTH_MARR_1"/>
    <property type="match status" value="1"/>
</dbReference>
<evidence type="ECO:0000313" key="6">
    <source>
        <dbReference type="Proteomes" id="UP000589716"/>
    </source>
</evidence>
<gene>
    <name evidence="5" type="ORF">H0I39_18065</name>
</gene>
<dbReference type="GO" id="GO:0003677">
    <property type="term" value="F:DNA binding"/>
    <property type="evidence" value="ECO:0007669"/>
    <property type="project" value="UniProtKB-KW"/>
</dbReference>
<dbReference type="InterPro" id="IPR023187">
    <property type="entry name" value="Tscrpt_reg_MarR-type_CS"/>
</dbReference>
<reference evidence="5 6" key="1">
    <citation type="submission" date="2020-07" db="EMBL/GenBank/DDBJ databases">
        <authorList>
            <person name="Maaloum M."/>
        </authorList>
    </citation>
    <scope>NUCLEOTIDE SEQUENCE [LARGE SCALE GENOMIC DNA]</scope>
    <source>
        <strain evidence="5 6">GCS-AN-3</strain>
    </source>
</reference>
<name>A0A853IYY3_9BURK</name>
<evidence type="ECO:0000313" key="5">
    <source>
        <dbReference type="EMBL" id="NZA03147.1"/>
    </source>
</evidence>
<dbReference type="GO" id="GO:0003700">
    <property type="term" value="F:DNA-binding transcription factor activity"/>
    <property type="evidence" value="ECO:0007669"/>
    <property type="project" value="InterPro"/>
</dbReference>
<accession>A0A853IYY3</accession>
<dbReference type="InterPro" id="IPR036388">
    <property type="entry name" value="WH-like_DNA-bd_sf"/>
</dbReference>
<dbReference type="InterPro" id="IPR039422">
    <property type="entry name" value="MarR/SlyA-like"/>
</dbReference>
<dbReference type="PRINTS" id="PR00598">
    <property type="entry name" value="HTHMARR"/>
</dbReference>
<sequence>MAALAVIGHILPGMARFGLRIVDFSILSIIFHNPGITSKQLCGALNLLPPNLVGKIGTLEKRGLLVRHPHPQDGRALGLQLTAEGRALMQQAELAVAGLEAQSTQALTTAERRTLIRLLQKLYLG</sequence>
<dbReference type="Proteomes" id="UP000589716">
    <property type="component" value="Unassembled WGS sequence"/>
</dbReference>
<dbReference type="EMBL" id="JACCKX010000001">
    <property type="protein sequence ID" value="NZA03147.1"/>
    <property type="molecule type" value="Genomic_DNA"/>
</dbReference>
<dbReference type="SMART" id="SM00347">
    <property type="entry name" value="HTH_MARR"/>
    <property type="match status" value="1"/>
</dbReference>
<dbReference type="Gene3D" id="1.10.10.10">
    <property type="entry name" value="Winged helix-like DNA-binding domain superfamily/Winged helix DNA-binding domain"/>
    <property type="match status" value="1"/>
</dbReference>
<dbReference type="PROSITE" id="PS50995">
    <property type="entry name" value="HTH_MARR_2"/>
    <property type="match status" value="1"/>
</dbReference>
<dbReference type="GO" id="GO:0006950">
    <property type="term" value="P:response to stress"/>
    <property type="evidence" value="ECO:0007669"/>
    <property type="project" value="TreeGrafter"/>
</dbReference>
<dbReference type="PANTHER" id="PTHR33164:SF43">
    <property type="entry name" value="HTH-TYPE TRANSCRIPTIONAL REPRESSOR YETL"/>
    <property type="match status" value="1"/>
</dbReference>
<evidence type="ECO:0000259" key="4">
    <source>
        <dbReference type="PROSITE" id="PS50995"/>
    </source>
</evidence>
<dbReference type="PANTHER" id="PTHR33164">
    <property type="entry name" value="TRANSCRIPTIONAL REGULATOR, MARR FAMILY"/>
    <property type="match status" value="1"/>
</dbReference>
<evidence type="ECO:0000256" key="2">
    <source>
        <dbReference type="ARBA" id="ARBA00023125"/>
    </source>
</evidence>
<dbReference type="AlphaFoldDB" id="A0A853IYY3"/>
<comment type="caution">
    <text evidence="5">The sequence shown here is derived from an EMBL/GenBank/DDBJ whole genome shotgun (WGS) entry which is preliminary data.</text>
</comment>
<dbReference type="InterPro" id="IPR000835">
    <property type="entry name" value="HTH_MarR-typ"/>
</dbReference>
<evidence type="ECO:0000256" key="1">
    <source>
        <dbReference type="ARBA" id="ARBA00023015"/>
    </source>
</evidence>
<dbReference type="SUPFAM" id="SSF46785">
    <property type="entry name" value="Winged helix' DNA-binding domain"/>
    <property type="match status" value="1"/>
</dbReference>
<dbReference type="Pfam" id="PF01047">
    <property type="entry name" value="MarR"/>
    <property type="match status" value="1"/>
</dbReference>
<feature type="domain" description="HTH marR-type" evidence="4">
    <location>
        <begin position="1"/>
        <end position="124"/>
    </location>
</feature>